<keyword evidence="1" id="KW-0147">Chitin-binding</keyword>
<evidence type="ECO:0000256" key="4">
    <source>
        <dbReference type="ARBA" id="ARBA00044955"/>
    </source>
</evidence>
<evidence type="ECO:0000256" key="2">
    <source>
        <dbReference type="ARBA" id="ARBA00022729"/>
    </source>
</evidence>
<comment type="similarity">
    <text evidence="4">Belongs to the secreted LysM effector family.</text>
</comment>
<dbReference type="EMBL" id="AZHC01000099">
    <property type="protein sequence ID" value="OAA33878.1"/>
    <property type="molecule type" value="Genomic_DNA"/>
</dbReference>
<accession>A0A166VP85</accession>
<evidence type="ECO:0000313" key="6">
    <source>
        <dbReference type="EMBL" id="OAA33878.1"/>
    </source>
</evidence>
<keyword evidence="3" id="KW-0843">Virulence</keyword>
<reference evidence="6 7" key="1">
    <citation type="journal article" date="2016" name="Genome Biol. Evol.">
        <title>Divergent and convergent evolution of fungal pathogenicity.</title>
        <authorList>
            <person name="Shang Y."/>
            <person name="Xiao G."/>
            <person name="Zheng P."/>
            <person name="Cen K."/>
            <person name="Zhan S."/>
            <person name="Wang C."/>
        </authorList>
    </citation>
    <scope>NUCLEOTIDE SEQUENCE [LARGE SCALE GENOMIC DNA]</scope>
    <source>
        <strain evidence="6 7">RCEF 4871</strain>
    </source>
</reference>
<dbReference type="Proteomes" id="UP000243498">
    <property type="component" value="Unassembled WGS sequence"/>
</dbReference>
<protein>
    <submittedName>
        <fullName evidence="6">Carbohydrate-binding module family 50 protein</fullName>
    </submittedName>
</protein>
<dbReference type="Gene3D" id="3.10.350.10">
    <property type="entry name" value="LysM domain"/>
    <property type="match status" value="1"/>
</dbReference>
<dbReference type="GO" id="GO:0008061">
    <property type="term" value="F:chitin binding"/>
    <property type="evidence" value="ECO:0007669"/>
    <property type="project" value="UniProtKB-KW"/>
</dbReference>
<comment type="caution">
    <text evidence="6">The sequence shown here is derived from an EMBL/GenBank/DDBJ whole genome shotgun (WGS) entry which is preliminary data.</text>
</comment>
<sequence length="128" mass="13777">MAWRDAYVCVSVLGRKPTPSKPDNGIATPTPIQPGMVDNCNKFYKVASGDNCAGIASKQNILVKEFVTWNPKIGGESVCVSVIGYKPRPRILTQPSIVQPCSKLHKAVAGDTCQSIVKQYGDLDLATL</sequence>
<dbReference type="STRING" id="1081105.A0A166VP85"/>
<keyword evidence="2" id="KW-0732">Signal</keyword>
<evidence type="ECO:0000259" key="5">
    <source>
        <dbReference type="PROSITE" id="PS51782"/>
    </source>
</evidence>
<keyword evidence="7" id="KW-1185">Reference proteome</keyword>
<evidence type="ECO:0000256" key="1">
    <source>
        <dbReference type="ARBA" id="ARBA00022669"/>
    </source>
</evidence>
<evidence type="ECO:0000313" key="7">
    <source>
        <dbReference type="Proteomes" id="UP000243498"/>
    </source>
</evidence>
<evidence type="ECO:0000256" key="3">
    <source>
        <dbReference type="ARBA" id="ARBA00023026"/>
    </source>
</evidence>
<dbReference type="CDD" id="cd00118">
    <property type="entry name" value="LysM"/>
    <property type="match status" value="1"/>
</dbReference>
<dbReference type="PANTHER" id="PTHR34997">
    <property type="entry name" value="AM15"/>
    <property type="match status" value="1"/>
</dbReference>
<dbReference type="InterPro" id="IPR018392">
    <property type="entry name" value="LysM"/>
</dbReference>
<proteinExistence type="inferred from homology"/>
<dbReference type="PANTHER" id="PTHR34997:SF2">
    <property type="entry name" value="LYSM DOMAIN-CONTAINING PROTEIN-RELATED"/>
    <property type="match status" value="1"/>
</dbReference>
<dbReference type="SUPFAM" id="SSF54106">
    <property type="entry name" value="LysM domain"/>
    <property type="match status" value="1"/>
</dbReference>
<dbReference type="Pfam" id="PF01476">
    <property type="entry name" value="LysM"/>
    <property type="match status" value="1"/>
</dbReference>
<dbReference type="PROSITE" id="PS51782">
    <property type="entry name" value="LYSM"/>
    <property type="match status" value="1"/>
</dbReference>
<dbReference type="AlphaFoldDB" id="A0A166VP85"/>
<dbReference type="InterPro" id="IPR036779">
    <property type="entry name" value="LysM_dom_sf"/>
</dbReference>
<name>A0A166VP85_METRR</name>
<dbReference type="OrthoDB" id="4938478at2759"/>
<gene>
    <name evidence="6" type="ORF">NOR_08757</name>
</gene>
<dbReference type="InterPro" id="IPR052210">
    <property type="entry name" value="LysM1-like"/>
</dbReference>
<feature type="domain" description="LysM" evidence="5">
    <location>
        <begin position="42"/>
        <end position="89"/>
    </location>
</feature>
<organism evidence="6 7">
    <name type="scientific">Metarhizium rileyi (strain RCEF 4871)</name>
    <name type="common">Nomuraea rileyi</name>
    <dbReference type="NCBI Taxonomy" id="1649241"/>
    <lineage>
        <taxon>Eukaryota</taxon>
        <taxon>Fungi</taxon>
        <taxon>Dikarya</taxon>
        <taxon>Ascomycota</taxon>
        <taxon>Pezizomycotina</taxon>
        <taxon>Sordariomycetes</taxon>
        <taxon>Hypocreomycetidae</taxon>
        <taxon>Hypocreales</taxon>
        <taxon>Clavicipitaceae</taxon>
        <taxon>Metarhizium</taxon>
    </lineage>
</organism>